<feature type="domain" description="WGR" evidence="7">
    <location>
        <begin position="2159"/>
        <end position="2247"/>
    </location>
</feature>
<dbReference type="PANTHER" id="PTHR10459">
    <property type="entry name" value="DNA LIGASE"/>
    <property type="match status" value="1"/>
</dbReference>
<dbReference type="InterPro" id="IPR000772">
    <property type="entry name" value="Ricin_B_lectin"/>
</dbReference>
<dbReference type="PROSITE" id="PS51977">
    <property type="entry name" value="WGR"/>
    <property type="match status" value="1"/>
</dbReference>
<dbReference type="GO" id="GO:0005730">
    <property type="term" value="C:nucleolus"/>
    <property type="evidence" value="ECO:0007669"/>
    <property type="project" value="TreeGrafter"/>
</dbReference>
<dbReference type="InterPro" id="IPR008893">
    <property type="entry name" value="WGR_domain"/>
</dbReference>
<evidence type="ECO:0000256" key="5">
    <source>
        <dbReference type="ARBA" id="ARBA00033987"/>
    </source>
</evidence>
<feature type="region of interest" description="Disordered" evidence="6">
    <location>
        <begin position="3182"/>
        <end position="3216"/>
    </location>
</feature>
<dbReference type="GO" id="GO:0006302">
    <property type="term" value="P:double-strand break repair"/>
    <property type="evidence" value="ECO:0007669"/>
    <property type="project" value="TreeGrafter"/>
</dbReference>
<evidence type="ECO:0000256" key="1">
    <source>
        <dbReference type="ARBA" id="ARBA00012020"/>
    </source>
</evidence>
<evidence type="ECO:0000313" key="8">
    <source>
        <dbReference type="EMBL" id="KAG0259800.1"/>
    </source>
</evidence>
<dbReference type="PROSITE" id="PS50231">
    <property type="entry name" value="RICIN_B_LECTIN"/>
    <property type="match status" value="3"/>
</dbReference>
<dbReference type="CDD" id="cd23454">
    <property type="entry name" value="beta-trefoil_Ricin_GllA-1"/>
    <property type="match status" value="4"/>
</dbReference>
<dbReference type="SUPFAM" id="SSF142921">
    <property type="entry name" value="WGR domain-like"/>
    <property type="match status" value="7"/>
</dbReference>
<evidence type="ECO:0000256" key="6">
    <source>
        <dbReference type="SAM" id="MobiDB-lite"/>
    </source>
</evidence>
<keyword evidence="2" id="KW-0328">Glycosyltransferase</keyword>
<dbReference type="InterPro" id="IPR050800">
    <property type="entry name" value="ARTD/PARP"/>
</dbReference>
<dbReference type="EMBL" id="JAAAJB010000271">
    <property type="protein sequence ID" value="KAG0259800.1"/>
    <property type="molecule type" value="Genomic_DNA"/>
</dbReference>
<dbReference type="EC" id="2.4.2.30" evidence="1"/>
<dbReference type="Pfam" id="PF00652">
    <property type="entry name" value="Ricin_B_lectin"/>
    <property type="match status" value="1"/>
</dbReference>
<evidence type="ECO:0000256" key="3">
    <source>
        <dbReference type="ARBA" id="ARBA00022679"/>
    </source>
</evidence>
<gene>
    <name evidence="8" type="ORF">DFQ27_003884</name>
</gene>
<dbReference type="GO" id="GO:1990404">
    <property type="term" value="F:NAD+-protein mono-ADP-ribosyltransferase activity"/>
    <property type="evidence" value="ECO:0007669"/>
    <property type="project" value="TreeGrafter"/>
</dbReference>
<reference evidence="8" key="1">
    <citation type="journal article" date="2020" name="Fungal Divers.">
        <title>Resolving the Mortierellaceae phylogeny through synthesis of multi-gene phylogenetics and phylogenomics.</title>
        <authorList>
            <person name="Vandepol N."/>
            <person name="Liber J."/>
            <person name="Desiro A."/>
            <person name="Na H."/>
            <person name="Kennedy M."/>
            <person name="Barry K."/>
            <person name="Grigoriev I.V."/>
            <person name="Miller A.N."/>
            <person name="O'Donnell K."/>
            <person name="Stajich J.E."/>
            <person name="Bonito G."/>
        </authorList>
    </citation>
    <scope>NUCLEOTIDE SEQUENCE</scope>
    <source>
        <strain evidence="8">BC1065</strain>
    </source>
</reference>
<accession>A0A9P6U4U6</accession>
<keyword evidence="4" id="KW-0520">NAD</keyword>
<sequence>MKGSPTSSQRSSRVLSFPKGNFYIQTGISGLVLDIESGFLKDPLKAGARVELAQRKASKFQHLNQELTPQQEQQLWCFEEGGAIRAGTRVVQNIRKTGKDAASQIWANDDGVITLQSNPKFVIAIDGDANRDGTRITLQEKKTYNEKQKWYFLGGQESRPASPSPSRAESISTRPDNFPTGWFYIKSAVTGLVIDIEHGLFTDPMKAGARAEMNHQKIDNGDGRHSLLELQLWRYERGFLINRRTGLVLDIQGGSLKLNARVCQWQRKAGKEAENQHWFYENGYIANVYNSRLVLDIDGDGSRDGAKIAIGERKVANHHDQQWLLEEVRFQWLATPVPSSQASIEEVKDRSGPVVAPVPPQIHVKPPTNGWFWIKSKNSGLVIDVESSASSDPLQPGVLLFVNDAVTTVSGDDTSKIETQLWRYENGRFINRYSGLVIDIKQGVVRYGARLTQDVVKSGKPSQHQLWESVRGNIFVQGKDGFAVDIEGDGSKAGSRLTLQRPKTHDNADQQWVFQQATYDWLLIERVVTHTYTERTIVSESSQVVQLTKNDWFFIKSSATGLVMDLEAGWITAPTDPGAYITMKKQRSIDDTERSFLERQLWRYDDGYLINRRTGYVLDIYGRSAVVGVKLVQQHKSERNAEGVQNQLWNIAEGRIQLVNKPKLFVNVENNKESSRLYLVEQKGDLASHSTWTFELAQASWLTHSRVNSRSMSIDEGIEKAQIIVRHEIPVNRWFYIKSKASGLVLDVEHGFFKDHLKAGAALELNHQKLHASSRKHALLDLQLWRYEDGYLINRRTGLVIDVARFELNAGSRLIQWERKPKGDNANQQFGFDNGFIHVKSKRNLVLDVDGNGTRDGAQIALNERKDKKNLDQRWTFEEVHFSWLTMEVTHIEGQDTELLEEYETSHLVRYVEHKTAPVGCWFYLHSGINDLVLEVEHGRNVHHKKAGTAIRLAHQRTKSGKHSHALLELQLWRFQDGYFINRRSGLVLAVTEVAGNARLVQQVKKTNSAQQKWVVENGRICLAAMTEFTIFVSYAQHGSYAFIRKVRRGEHAISWGFNQVQFTWLNVHREEAIEEEEASDEEEIEQLESTTETEVTYLKREAAVLYELKTFSSASYFFIRAANGYVLDIEHGFGKNHMKVGACARLHPQTTSASSSQHAMLDIQLWTYRDGYLINKRTGLALTIEGGSCQSGARLIQDLPKNATKWTFEGGHICPQGQSSFVLNFKEGQVILVERTVAVTWTVYEVRFSWLVYTEVELIEVEKAEDFDFYLEFEEVVIRSAAKESEVIEFAKTREHLVAPLDTWFYLSVGNGKVASVDCSSLIERKVEGAAIQLVQQKNFSSAVHRALVELQLWKLEGAYLVNRFTGMYLTVEGEGAGAKLVLSSKRANTAGQQWAFSEDGSLSLVSNTNFVVDFKEGYAVIVERSTCQTSWVYNAVTFGWLSTLDAKTEIEYQLLEDEVREFETVYTRYERYLTTITITRTTTITTTTRRIIRIHKNIQLENAIVCEHEGRAWATHLVEAGTNIEYVMQLVYNQETQLYYIYVQWGELEGQLEGPYDTVEQATKEYKELFVSKLNVEWSESVLVIEDELEEEQTEVKSKAIGNWSTAPVEYDTVTVEVTHESSSTPVPVVAKETRETTTKHRTTYRSGKTEVDALVPHASQYAVHYDSDIYSVELTNKQTGVVYTSQLLYNVETKVYYVYLRYSETEYKLEGPYNTVEEAKESFHVVYRTTYGLEWEDRNTTASTNWSITLKSYDTVSVYEDMSDEEEEHVTTEVTGISTSVITVEAPKRQETDVQFITESETVVEDGRAKEILKETVTRVETGTVKPSTSSSWFKKIAVGTGLLTAGAAIAAVGALNKADGVWKRTIQVLTKRKAHVDEKAPIAKTSYVFYDEEDVYDATLVEKHTGVTYKTQLLFDKETRVYYIYIRYGDEVTVSEGYKTIEAAKEAFQVTYQEKTGVVWNQRTTQVSEQWTYETVEYEVFEEIEEVVEEVDEEVATVIIAKEKEIVVGENVQTETSVQTEEKDVLREEVITTVTTEETTETKKQEEVTIKHDEDKATIQIETRIEDEVQAVEVKDAASQGTNVTKEITTTIQTGVTTKPAVEKETSWYRRLASGAGDAASGALEQVGGVWKRAVDVEITRKGHVDEKAPLTQKTTYVYYDDEEVYDAVLVQKDTGVTHKTQLLFDSDTKVYYIYLRHGDEVTLSEGYKTIEQAKEAFQLTYQEKFGVVWTERTTTVSEQWTYEIQEYETYVVTETIEEIYEEEEAQVLIEEQKRTITTGDTQTVTHTEVTVEGGEIAKETAKTTVQVGEDVTKEQTTTIVQKEEVAEVTTEVTEVVNESSDESDAEESIKKTTTTTVTVGHIEQPAKTSWLKKLTGKVSSGVSGTTKAIAGGAIAAIGGAVIASSGALEKVDGVWKRTVKVLLTQKAHADERAPMAKTSYVYYDDEDVFDAELVRKDTGVTYKTQLLFDTKTQAYYIYVLYGEEVTVEGPFETVEKAKESFQIIYQKQTGVAWTERTTTVSEHWTYEVKTYETFEVEEEIEEILEEEEAKIVLEEQVKIGDRSETKTSTVVIHDDTVQEERFKTEVEGADVTKTEEQVIVHEETKSTVEVTKEVKEEVESSSDESDSEETVIKTTVTSVTTGTIEKPAAPQKTSWFRRLASGAADAATSVAHGAGSVVKGTAGAVTGVATGVVATAVVVSTGALDKVDGVWKRTVKVLTTQKAHVDERAPMAKTSYVYYDDEDVFDAELVQKETGVTYKTQLLFDTKTNAYYIYILYGEEVTTEGPFETIEQAKDAFQVIYQKKTGHSWTERTTVTEHWTYEVKTYETFEVEEEIEEIVEEDEATLIITEEKERAITGETTSTTTVITKTEEETVSDVEIQVEKTEQTTIEKEGEVVKVEEQRTQSTVVHETEVVQQPAQTETIKTVTKVEHIGVVHQPTVVEQRQGWFRRLASGTGAAVGAVLTQADGAWKRAVDVVTVKKAEVDERAPVSKTTYVYYDDEEVFDAQLTEKSTGVTYKTQLLYDAKVNKYFIYILYGEEVKLEGPYETVEQAKDSFVIIYREKTGHAWTDRKTITNEQWSYEVKTYETIEVTETVEEDIEEEEAKVILEQEKTISTGDRTVIENVQVITQDETVVTETKETEVKVEDVVVSQEEVVLTHTDEAIKVVETKKAEFVADDESSSDESDTEETVTKTTVTTVTTGTIEKPATTQKTSWFRRLASGAADAAGAVAKGATGAVQGAAHATGSVVKGTAGAVA</sequence>
<comment type="caution">
    <text evidence="8">The sequence shown here is derived from an EMBL/GenBank/DDBJ whole genome shotgun (WGS) entry which is preliminary data.</text>
</comment>
<comment type="catalytic activity">
    <reaction evidence="5">
        <text>NAD(+) + (ADP-D-ribosyl)n-acceptor = nicotinamide + (ADP-D-ribosyl)n+1-acceptor + H(+).</text>
        <dbReference type="EC" id="2.4.2.30"/>
    </reaction>
</comment>
<evidence type="ECO:0000256" key="2">
    <source>
        <dbReference type="ARBA" id="ARBA00022676"/>
    </source>
</evidence>
<dbReference type="Proteomes" id="UP000807716">
    <property type="component" value="Unassembled WGS sequence"/>
</dbReference>
<keyword evidence="9" id="KW-1185">Reference proteome</keyword>
<dbReference type="Pfam" id="PF14200">
    <property type="entry name" value="RicinB_lectin_2"/>
    <property type="match status" value="1"/>
</dbReference>
<feature type="compositionally biased region" description="Low complexity" evidence="6">
    <location>
        <begin position="3198"/>
        <end position="3209"/>
    </location>
</feature>
<protein>
    <recommendedName>
        <fullName evidence="1">NAD(+) ADP-ribosyltransferase</fullName>
        <ecNumber evidence="1">2.4.2.30</ecNumber>
    </recommendedName>
</protein>
<dbReference type="GO" id="GO:0003950">
    <property type="term" value="F:NAD+ poly-ADP-ribosyltransferase activity"/>
    <property type="evidence" value="ECO:0007669"/>
    <property type="project" value="UniProtKB-EC"/>
</dbReference>
<evidence type="ECO:0000256" key="4">
    <source>
        <dbReference type="ARBA" id="ARBA00023027"/>
    </source>
</evidence>
<name>A0A9P6U4U6_9FUNG</name>
<evidence type="ECO:0000259" key="7">
    <source>
        <dbReference type="PROSITE" id="PS51977"/>
    </source>
</evidence>
<organism evidence="8 9">
    <name type="scientific">Actinomortierella ambigua</name>
    <dbReference type="NCBI Taxonomy" id="1343610"/>
    <lineage>
        <taxon>Eukaryota</taxon>
        <taxon>Fungi</taxon>
        <taxon>Fungi incertae sedis</taxon>
        <taxon>Mucoromycota</taxon>
        <taxon>Mortierellomycotina</taxon>
        <taxon>Mortierellomycetes</taxon>
        <taxon>Mortierellales</taxon>
        <taxon>Mortierellaceae</taxon>
        <taxon>Actinomortierella</taxon>
    </lineage>
</organism>
<evidence type="ECO:0000313" key="9">
    <source>
        <dbReference type="Proteomes" id="UP000807716"/>
    </source>
</evidence>
<dbReference type="OrthoDB" id="9895617at2759"/>
<dbReference type="SMART" id="SM00458">
    <property type="entry name" value="RICIN"/>
    <property type="match status" value="6"/>
</dbReference>
<proteinExistence type="predicted"/>
<dbReference type="SUPFAM" id="SSF50370">
    <property type="entry name" value="Ricin B-like lectins"/>
    <property type="match status" value="7"/>
</dbReference>
<feature type="non-terminal residue" evidence="8">
    <location>
        <position position="1"/>
    </location>
</feature>
<feature type="compositionally biased region" description="Acidic residues" evidence="6">
    <location>
        <begin position="3182"/>
        <end position="3195"/>
    </location>
</feature>
<dbReference type="PANTHER" id="PTHR10459:SF60">
    <property type="entry name" value="POLY [ADP-RIBOSE] POLYMERASE 2"/>
    <property type="match status" value="1"/>
</dbReference>
<dbReference type="GO" id="GO:0070212">
    <property type="term" value="P:protein poly-ADP-ribosylation"/>
    <property type="evidence" value="ECO:0007669"/>
    <property type="project" value="TreeGrafter"/>
</dbReference>
<keyword evidence="3" id="KW-0808">Transferase</keyword>
<dbReference type="Gene3D" id="2.80.10.50">
    <property type="match status" value="8"/>
</dbReference>
<dbReference type="InterPro" id="IPR036930">
    <property type="entry name" value="WGR_dom_sf"/>
</dbReference>
<dbReference type="InterPro" id="IPR035992">
    <property type="entry name" value="Ricin_B-like_lectins"/>
</dbReference>